<dbReference type="PANTHER" id="PTHR14758:SF1">
    <property type="entry name" value="CENTROSOME-ASSOCIATED FAM110 C-TERMINAL DOMAIN-CONTAINING PROTEIN"/>
    <property type="match status" value="1"/>
</dbReference>
<evidence type="ECO:0000256" key="1">
    <source>
        <dbReference type="ARBA" id="ARBA00010576"/>
    </source>
</evidence>
<feature type="compositionally biased region" description="Low complexity" evidence="2">
    <location>
        <begin position="201"/>
        <end position="211"/>
    </location>
</feature>
<name>A0AAV8ZGT0_9CUCU</name>
<keyword evidence="5" id="KW-1185">Reference proteome</keyword>
<feature type="region of interest" description="Disordered" evidence="2">
    <location>
        <begin position="150"/>
        <end position="211"/>
    </location>
</feature>
<reference evidence="4" key="1">
    <citation type="journal article" date="2023" name="Insect Mol. Biol.">
        <title>Genome sequencing provides insights into the evolution of gene families encoding plant cell wall-degrading enzymes in longhorned beetles.</title>
        <authorList>
            <person name="Shin N.R."/>
            <person name="Okamura Y."/>
            <person name="Kirsch R."/>
            <person name="Pauchet Y."/>
        </authorList>
    </citation>
    <scope>NUCLEOTIDE SEQUENCE</scope>
    <source>
        <strain evidence="4">AMC_N1</strain>
    </source>
</reference>
<dbReference type="Pfam" id="PF14160">
    <property type="entry name" value="FAM110_C"/>
    <property type="match status" value="1"/>
</dbReference>
<evidence type="ECO:0000259" key="3">
    <source>
        <dbReference type="Pfam" id="PF14160"/>
    </source>
</evidence>
<evidence type="ECO:0000256" key="2">
    <source>
        <dbReference type="SAM" id="MobiDB-lite"/>
    </source>
</evidence>
<comment type="similarity">
    <text evidence="1">Belongs to the FAM110 family.</text>
</comment>
<dbReference type="EMBL" id="JAPWTK010000001">
    <property type="protein sequence ID" value="KAJ8963418.1"/>
    <property type="molecule type" value="Genomic_DNA"/>
</dbReference>
<protein>
    <recommendedName>
        <fullName evidence="3">Centrosome-associated FAM110 C-terminal domain-containing protein</fullName>
    </recommendedName>
</protein>
<feature type="compositionally biased region" description="Low complexity" evidence="2">
    <location>
        <begin position="157"/>
        <end position="168"/>
    </location>
</feature>
<proteinExistence type="inferred from homology"/>
<sequence>MATMMYPTLTKSQSMRAKRKSAVELLAESKPFYVKSEIVRDTTQALPSRPNSNFGSYGTYNRSKSVNVAAHGTNYRPTTLPQYMAVSPSRSLPPLTHRRSVHSGNSDMLQNKLRQLLVCDSAEELCVEQMAPLSPPAEYAQRCHKSLPDLHCRAEPSSNKSSNKSLSNRDSGGSSGHYTQRSEPAPPPRQGWLQETRRDSGSSTQHSGGSSYYCCQEPDCRARQAYPPPTAFKRQKCLRYKRDRPILRSKSDISDRYWRPPEPPTSHLQQFFEHLGLTTDSYEEMLSRSGSSASPVFFSDVSTVDSSRPMDGQDYCPGAAYRSGEPPSIVERNARIIKWLCNCRKLQLT</sequence>
<gene>
    <name evidence="4" type="ORF">NQ318_018898</name>
</gene>
<dbReference type="Proteomes" id="UP001162162">
    <property type="component" value="Unassembled WGS sequence"/>
</dbReference>
<dbReference type="PANTHER" id="PTHR14758">
    <property type="entry name" value="AGAP005440-PA"/>
    <property type="match status" value="1"/>
</dbReference>
<accession>A0AAV8ZGT0</accession>
<feature type="domain" description="Centrosome-associated FAM110 C-terminal" evidence="3">
    <location>
        <begin position="246"/>
        <end position="345"/>
    </location>
</feature>
<dbReference type="AlphaFoldDB" id="A0AAV8ZGT0"/>
<feature type="compositionally biased region" description="Polar residues" evidence="2">
    <location>
        <begin position="169"/>
        <end position="182"/>
    </location>
</feature>
<comment type="caution">
    <text evidence="4">The sequence shown here is derived from an EMBL/GenBank/DDBJ whole genome shotgun (WGS) entry which is preliminary data.</text>
</comment>
<evidence type="ECO:0000313" key="5">
    <source>
        <dbReference type="Proteomes" id="UP001162162"/>
    </source>
</evidence>
<evidence type="ECO:0000313" key="4">
    <source>
        <dbReference type="EMBL" id="KAJ8963418.1"/>
    </source>
</evidence>
<organism evidence="4 5">
    <name type="scientific">Aromia moschata</name>
    <dbReference type="NCBI Taxonomy" id="1265417"/>
    <lineage>
        <taxon>Eukaryota</taxon>
        <taxon>Metazoa</taxon>
        <taxon>Ecdysozoa</taxon>
        <taxon>Arthropoda</taxon>
        <taxon>Hexapoda</taxon>
        <taxon>Insecta</taxon>
        <taxon>Pterygota</taxon>
        <taxon>Neoptera</taxon>
        <taxon>Endopterygota</taxon>
        <taxon>Coleoptera</taxon>
        <taxon>Polyphaga</taxon>
        <taxon>Cucujiformia</taxon>
        <taxon>Chrysomeloidea</taxon>
        <taxon>Cerambycidae</taxon>
        <taxon>Cerambycinae</taxon>
        <taxon>Callichromatini</taxon>
        <taxon>Aromia</taxon>
    </lineage>
</organism>
<dbReference type="InterPro" id="IPR025740">
    <property type="entry name" value="FAM110"/>
</dbReference>
<dbReference type="InterPro" id="IPR025741">
    <property type="entry name" value="FAM110_C"/>
</dbReference>